<dbReference type="Proteomes" id="UP000177701">
    <property type="component" value="Unassembled WGS sequence"/>
</dbReference>
<dbReference type="PANTHER" id="PTHR43257:SF2">
    <property type="entry name" value="PYRUVATE DEHYDROGENASE E1 COMPONENT SUBUNIT BETA"/>
    <property type="match status" value="1"/>
</dbReference>
<evidence type="ECO:0000313" key="6">
    <source>
        <dbReference type="EMBL" id="OGD15499.1"/>
    </source>
</evidence>
<evidence type="ECO:0000256" key="3">
    <source>
        <dbReference type="ARBA" id="ARBA00023002"/>
    </source>
</evidence>
<dbReference type="InterPro" id="IPR033248">
    <property type="entry name" value="Transketolase_C"/>
</dbReference>
<dbReference type="SUPFAM" id="SSF52922">
    <property type="entry name" value="TK C-terminal domain-like"/>
    <property type="match status" value="1"/>
</dbReference>
<organism evidence="6 7">
    <name type="scientific">Candidatus Sediminicultor quintus</name>
    <dbReference type="NCBI Taxonomy" id="1797291"/>
    <lineage>
        <taxon>Bacteria</taxon>
        <taxon>Pseudomonadati</taxon>
        <taxon>Atribacterota</taxon>
        <taxon>Candidatus Phoenicimicrobiia</taxon>
        <taxon>Candidatus Pheonicimicrobiales</taxon>
        <taxon>Candidatus Phoenicimicrobiaceae</taxon>
        <taxon>Candidatus Sediminicultor</taxon>
    </lineage>
</organism>
<gene>
    <name evidence="6" type="ORF">A2V47_01815</name>
</gene>
<accession>A0A1F5AAE1</accession>
<dbReference type="InterPro" id="IPR005475">
    <property type="entry name" value="Transketolase-like_Pyr-bd"/>
</dbReference>
<evidence type="ECO:0000313" key="7">
    <source>
        <dbReference type="Proteomes" id="UP000177701"/>
    </source>
</evidence>
<dbReference type="EMBL" id="MEYH01000054">
    <property type="protein sequence ID" value="OGD15499.1"/>
    <property type="molecule type" value="Genomic_DNA"/>
</dbReference>
<dbReference type="AlphaFoldDB" id="A0A1F5AAE1"/>
<dbReference type="GO" id="GO:0016624">
    <property type="term" value="F:oxidoreductase activity, acting on the aldehyde or oxo group of donors, disulfide as acceptor"/>
    <property type="evidence" value="ECO:0007669"/>
    <property type="project" value="InterPro"/>
</dbReference>
<dbReference type="SUPFAM" id="SSF52518">
    <property type="entry name" value="Thiamin diphosphate-binding fold (THDP-binding)"/>
    <property type="match status" value="2"/>
</dbReference>
<comment type="caution">
    <text evidence="6">The sequence shown here is derived from an EMBL/GenBank/DDBJ whole genome shotgun (WGS) entry which is preliminary data.</text>
</comment>
<evidence type="ECO:0000256" key="1">
    <source>
        <dbReference type="ARBA" id="ARBA00001964"/>
    </source>
</evidence>
<evidence type="ECO:0000259" key="5">
    <source>
        <dbReference type="SMART" id="SM00861"/>
    </source>
</evidence>
<reference evidence="6 7" key="1">
    <citation type="journal article" date="2016" name="Nat. Commun.">
        <title>Thousands of microbial genomes shed light on interconnected biogeochemical processes in an aquifer system.</title>
        <authorList>
            <person name="Anantharaman K."/>
            <person name="Brown C.T."/>
            <person name="Hug L.A."/>
            <person name="Sharon I."/>
            <person name="Castelle C.J."/>
            <person name="Probst A.J."/>
            <person name="Thomas B.C."/>
            <person name="Singh A."/>
            <person name="Wilkins M.J."/>
            <person name="Karaoz U."/>
            <person name="Brodie E.L."/>
            <person name="Williams K.H."/>
            <person name="Hubbard S.S."/>
            <person name="Banfield J.F."/>
        </authorList>
    </citation>
    <scope>NUCLEOTIDE SEQUENCE [LARGE SCALE GENOMIC DNA]</scope>
</reference>
<evidence type="ECO:0000256" key="4">
    <source>
        <dbReference type="ARBA" id="ARBA00023052"/>
    </source>
</evidence>
<sequence>MPKSIFIDPKEVRKSQILKINDIPINQYKPDEKKEIKKYGEEKLLKIYYDMLIIREFESMLNYIKTQGSYEGIEYNHSGPAHLSIGQESSAVGQCVHLGIEDFIFGSHRSHGEVLAKCLSAIDELEENELLKIMKSYMDGTCLKAVEKEHKGNIKSLAQDFVLYGVLAEIFGRANGFNKGLSGSMHVFFAPFGSMPNNAIVGGAADISVGAALFKRINRKPGMVICNIGDGSMGCGPVWEAMTLAAMDQYRTLWDKDIGGTPPILFNFFNNFYGMGGQTSGETMGYKILARVGAGVNPENLHAERVDGYNPLAVADAIERKKKILLQGNGPVLLDTITYRISGHSPSDASSYRSKEEISAWQETDCIGGYVDYLKKNRIITSSKVDALKQEATLRITKALKLAASLEISPRVKADFIESVMFSQLCKDRMEDRTPEVLIPPEDNPRVRSITHKYRFALDENSKAYPKVKVFTYRDALFEAMLYRFYEDPTMVAYGEENRDWGGAFAVYRGLTEALPYHRLFNTSISEGAIVGSGAGYALCGGRVVVELMYSDFIGRAGDELFNQVSKWQSMSAGLLTMPLTIRVSVGNKYGAQHSQDWTSLLAHIPGLKVMFPATPYDAKGMLNLALHGTDPVVFFESQKLYDMGELFVSTGVPEDYYEVAEGEPIIRKEGKDVTILTIGAALYKGMEAAEELEKKYKVSAEVIDLRFINPLNYELIIQSVKKTGRLVLVSDACERASFLHTIASNISQFVFDYLDGPVVVVGSRNWITPAAEMESSFFPQKGWIIDAIHERLYPLDGHQVTTDQSTAEQIRRNKFGV</sequence>
<feature type="domain" description="Transketolase-like pyrimidine-binding" evidence="5">
    <location>
        <begin position="471"/>
        <end position="644"/>
    </location>
</feature>
<keyword evidence="3" id="KW-0560">Oxidoreductase</keyword>
<comment type="cofactor">
    <cofactor evidence="1">
        <name>thiamine diphosphate</name>
        <dbReference type="ChEBI" id="CHEBI:58937"/>
    </cofactor>
</comment>
<dbReference type="Pfam" id="PF00676">
    <property type="entry name" value="E1_dh"/>
    <property type="match status" value="1"/>
</dbReference>
<evidence type="ECO:0000256" key="2">
    <source>
        <dbReference type="ARBA" id="ARBA00003906"/>
    </source>
</evidence>
<dbReference type="CDD" id="cd02000">
    <property type="entry name" value="TPP_E1_PDC_ADC_BCADC"/>
    <property type="match status" value="1"/>
</dbReference>
<dbReference type="Pfam" id="PF02780">
    <property type="entry name" value="Transketolase_C"/>
    <property type="match status" value="1"/>
</dbReference>
<dbReference type="Pfam" id="PF02779">
    <property type="entry name" value="Transket_pyr"/>
    <property type="match status" value="1"/>
</dbReference>
<dbReference type="InterPro" id="IPR009014">
    <property type="entry name" value="Transketo_C/PFOR_II"/>
</dbReference>
<proteinExistence type="predicted"/>
<dbReference type="PANTHER" id="PTHR43257">
    <property type="entry name" value="PYRUVATE DEHYDROGENASE E1 COMPONENT BETA SUBUNIT"/>
    <property type="match status" value="1"/>
</dbReference>
<keyword evidence="4" id="KW-0786">Thiamine pyrophosphate</keyword>
<name>A0A1F5AAE1_9BACT</name>
<dbReference type="InterPro" id="IPR001017">
    <property type="entry name" value="DH_E1"/>
</dbReference>
<dbReference type="STRING" id="1797291.A2V47_01815"/>
<dbReference type="Gene3D" id="3.40.50.970">
    <property type="match status" value="2"/>
</dbReference>
<protein>
    <submittedName>
        <fullName evidence="6">Dehydrogenase</fullName>
    </submittedName>
</protein>
<dbReference type="SMART" id="SM00861">
    <property type="entry name" value="Transket_pyr"/>
    <property type="match status" value="1"/>
</dbReference>
<dbReference type="InterPro" id="IPR029061">
    <property type="entry name" value="THDP-binding"/>
</dbReference>
<dbReference type="Gene3D" id="3.40.50.920">
    <property type="match status" value="1"/>
</dbReference>
<comment type="function">
    <text evidence="2">E1 component of the 2-oxoglutarate dehydrogenase (OGDH) complex which catalyzes the decarboxylation of 2-oxoglutarate, the first step in the conversion of 2-oxoglutarate to succinyl-CoA and CO(2).</text>
</comment>